<evidence type="ECO:0000313" key="2">
    <source>
        <dbReference type="EMBL" id="PJB88422.1"/>
    </source>
</evidence>
<accession>A0A2M8DD26</accession>
<evidence type="ECO:0000256" key="1">
    <source>
        <dbReference type="SAM" id="MobiDB-lite"/>
    </source>
</evidence>
<sequence>MENFMAVQNFHIVEEQDRFKFFGRRANEIGTTSNSAEKKGSPSEGVAKGGGWGEEFRHARAVAKRFRRLGIKTSKQNNFQIILRKIWRAGVKKLKENYFALLAEVRRAETRSGAIQAFFVQKRFELRSAIATN</sequence>
<proteinExistence type="predicted"/>
<name>A0A2M8DD26_9BACT</name>
<gene>
    <name evidence="2" type="ORF">CO083_02475</name>
</gene>
<reference evidence="3" key="1">
    <citation type="submission" date="2017-09" db="EMBL/GenBank/DDBJ databases">
        <title>Depth-based differentiation of microbial function through sediment-hosted aquifers and enrichment of novel symbionts in the deep terrestrial subsurface.</title>
        <authorList>
            <person name="Probst A.J."/>
            <person name="Ladd B."/>
            <person name="Jarett J.K."/>
            <person name="Geller-Mcgrath D.E."/>
            <person name="Sieber C.M.K."/>
            <person name="Emerson J.B."/>
            <person name="Anantharaman K."/>
            <person name="Thomas B.C."/>
            <person name="Malmstrom R."/>
            <person name="Stieglmeier M."/>
            <person name="Klingl A."/>
            <person name="Woyke T."/>
            <person name="Ryan C.M."/>
            <person name="Banfield J.F."/>
        </authorList>
    </citation>
    <scope>NUCLEOTIDE SEQUENCE [LARGE SCALE GENOMIC DNA]</scope>
</reference>
<feature type="region of interest" description="Disordered" evidence="1">
    <location>
        <begin position="30"/>
        <end position="52"/>
    </location>
</feature>
<dbReference type="Proteomes" id="UP000229706">
    <property type="component" value="Unassembled WGS sequence"/>
</dbReference>
<organism evidence="2 3">
    <name type="scientific">Candidatus Roizmanbacteria bacterium CG_4_9_14_0_8_um_filter_34_12</name>
    <dbReference type="NCBI Taxonomy" id="1974840"/>
    <lineage>
        <taxon>Bacteria</taxon>
        <taxon>Candidatus Roizmaniibacteriota</taxon>
    </lineage>
</organism>
<evidence type="ECO:0000313" key="3">
    <source>
        <dbReference type="Proteomes" id="UP000229706"/>
    </source>
</evidence>
<dbReference type="AlphaFoldDB" id="A0A2M8DD26"/>
<protein>
    <submittedName>
        <fullName evidence="2">Uncharacterized protein</fullName>
    </submittedName>
</protein>
<dbReference type="EMBL" id="PFTH01000091">
    <property type="protein sequence ID" value="PJB88422.1"/>
    <property type="molecule type" value="Genomic_DNA"/>
</dbReference>
<comment type="caution">
    <text evidence="2">The sequence shown here is derived from an EMBL/GenBank/DDBJ whole genome shotgun (WGS) entry which is preliminary data.</text>
</comment>